<dbReference type="AlphaFoldDB" id="A0AAV1A778"/>
<protein>
    <submittedName>
        <fullName evidence="1">Uncharacterized protein</fullName>
    </submittedName>
</protein>
<name>A0AAV1A778_VICFA</name>
<organism evidence="1 2">
    <name type="scientific">Vicia faba</name>
    <name type="common">Broad bean</name>
    <name type="synonym">Faba vulgaris</name>
    <dbReference type="NCBI Taxonomy" id="3906"/>
    <lineage>
        <taxon>Eukaryota</taxon>
        <taxon>Viridiplantae</taxon>
        <taxon>Streptophyta</taxon>
        <taxon>Embryophyta</taxon>
        <taxon>Tracheophyta</taxon>
        <taxon>Spermatophyta</taxon>
        <taxon>Magnoliopsida</taxon>
        <taxon>eudicotyledons</taxon>
        <taxon>Gunneridae</taxon>
        <taxon>Pentapetalae</taxon>
        <taxon>rosids</taxon>
        <taxon>fabids</taxon>
        <taxon>Fabales</taxon>
        <taxon>Fabaceae</taxon>
        <taxon>Papilionoideae</taxon>
        <taxon>50 kb inversion clade</taxon>
        <taxon>NPAAA clade</taxon>
        <taxon>Hologalegina</taxon>
        <taxon>IRL clade</taxon>
        <taxon>Fabeae</taxon>
        <taxon>Vicia</taxon>
    </lineage>
</organism>
<dbReference type="Proteomes" id="UP001157006">
    <property type="component" value="Chromosome 3"/>
</dbReference>
<accession>A0AAV1A778</accession>
<evidence type="ECO:0000313" key="1">
    <source>
        <dbReference type="EMBL" id="CAI8605706.1"/>
    </source>
</evidence>
<sequence>MNISTIMKDKACSQEVIKLANIEEYLLRQKAKIDWIRLGDISSAYFYSNLKDRYKQAQINNLVDKDGKNLVDHDQIEKEVINFYQGLVGSAATSMKKIDIEVLRNGNQVKVDQCHQLMAPAFEKEVHQTG</sequence>
<gene>
    <name evidence="1" type="ORF">VFH_III195640</name>
</gene>
<proteinExistence type="predicted"/>
<evidence type="ECO:0000313" key="2">
    <source>
        <dbReference type="Proteomes" id="UP001157006"/>
    </source>
</evidence>
<dbReference type="EMBL" id="OX451738">
    <property type="protein sequence ID" value="CAI8605706.1"/>
    <property type="molecule type" value="Genomic_DNA"/>
</dbReference>
<keyword evidence="2" id="KW-1185">Reference proteome</keyword>
<reference evidence="1 2" key="1">
    <citation type="submission" date="2023-01" db="EMBL/GenBank/DDBJ databases">
        <authorList>
            <person name="Kreplak J."/>
        </authorList>
    </citation>
    <scope>NUCLEOTIDE SEQUENCE [LARGE SCALE GENOMIC DNA]</scope>
</reference>